<organism evidence="2 3">
    <name type="scientific">Frankia casuarinae (strain DSM 45818 / CECT 9043 / HFP020203 / CcI3)</name>
    <dbReference type="NCBI Taxonomy" id="106370"/>
    <lineage>
        <taxon>Bacteria</taxon>
        <taxon>Bacillati</taxon>
        <taxon>Actinomycetota</taxon>
        <taxon>Actinomycetes</taxon>
        <taxon>Frankiales</taxon>
        <taxon>Frankiaceae</taxon>
        <taxon>Frankia</taxon>
    </lineage>
</organism>
<dbReference type="EMBL" id="CP000249">
    <property type="protein sequence ID" value="ABD11940.1"/>
    <property type="molecule type" value="Genomic_DNA"/>
</dbReference>
<dbReference type="RefSeq" id="WP_011436975.1">
    <property type="nucleotide sequence ID" value="NC_007777.1"/>
</dbReference>
<evidence type="ECO:0000313" key="2">
    <source>
        <dbReference type="EMBL" id="ABD11940.1"/>
    </source>
</evidence>
<dbReference type="HOGENOM" id="CLU_1174037_0_0_11"/>
<accession>Q2J9V2</accession>
<protein>
    <submittedName>
        <fullName evidence="2">Uncharacterized protein</fullName>
    </submittedName>
</protein>
<evidence type="ECO:0000313" key="3">
    <source>
        <dbReference type="Proteomes" id="UP000001937"/>
    </source>
</evidence>
<feature type="transmembrane region" description="Helical" evidence="1">
    <location>
        <begin position="157"/>
        <end position="181"/>
    </location>
</feature>
<reference evidence="2 3" key="1">
    <citation type="journal article" date="2007" name="Genome Res.">
        <title>Genome characteristics of facultatively symbiotic Frankia sp. strains reflect host range and host plant biogeography.</title>
        <authorList>
            <person name="Normand P."/>
            <person name="Lapierre P."/>
            <person name="Tisa L.S."/>
            <person name="Gogarten J.P."/>
            <person name="Alloisio N."/>
            <person name="Bagnarol E."/>
            <person name="Bassi C.A."/>
            <person name="Berry A.M."/>
            <person name="Bickhart D.M."/>
            <person name="Choisne N."/>
            <person name="Couloux A."/>
            <person name="Cournoyer B."/>
            <person name="Cruveiller S."/>
            <person name="Daubin V."/>
            <person name="Demange N."/>
            <person name="Francino M.P."/>
            <person name="Goltsman E."/>
            <person name="Huang Y."/>
            <person name="Kopp O.R."/>
            <person name="Labarre L."/>
            <person name="Lapidus A."/>
            <person name="Lavire C."/>
            <person name="Marechal J."/>
            <person name="Martinez M."/>
            <person name="Mastronunzio J.E."/>
            <person name="Mullin B.C."/>
            <person name="Niemann J."/>
            <person name="Pujic P."/>
            <person name="Rawnsley T."/>
            <person name="Rouy Z."/>
            <person name="Schenowitz C."/>
            <person name="Sellstedt A."/>
            <person name="Tavares F."/>
            <person name="Tomkins J.P."/>
            <person name="Vallenet D."/>
            <person name="Valverde C."/>
            <person name="Wall L.G."/>
            <person name="Wang Y."/>
            <person name="Medigue C."/>
            <person name="Benson D.R."/>
        </authorList>
    </citation>
    <scope>NUCLEOTIDE SEQUENCE [LARGE SCALE GENOMIC DNA]</scope>
    <source>
        <strain evidence="3">DSM 45818 / CECT 9043 / CcI3</strain>
    </source>
</reference>
<name>Q2J9V2_FRACC</name>
<dbReference type="KEGG" id="fra:Francci3_2578"/>
<dbReference type="AlphaFoldDB" id="Q2J9V2"/>
<feature type="transmembrane region" description="Helical" evidence="1">
    <location>
        <begin position="17"/>
        <end position="42"/>
    </location>
</feature>
<evidence type="ECO:0000256" key="1">
    <source>
        <dbReference type="SAM" id="Phobius"/>
    </source>
</evidence>
<feature type="transmembrane region" description="Helical" evidence="1">
    <location>
        <begin position="193"/>
        <end position="214"/>
    </location>
</feature>
<feature type="transmembrane region" description="Helical" evidence="1">
    <location>
        <begin position="62"/>
        <end position="90"/>
    </location>
</feature>
<proteinExistence type="predicted"/>
<dbReference type="Proteomes" id="UP000001937">
    <property type="component" value="Chromosome"/>
</dbReference>
<feature type="transmembrane region" description="Helical" evidence="1">
    <location>
        <begin position="126"/>
        <end position="145"/>
    </location>
</feature>
<sequence>MDLLHQLPTPDDLALTYLIKIFGPAALIVLLFQLYLLVNSWISTANAGRRGLRRVSGQVRRLLQIGWAARATAVGAVLGAAALLVAWVALSSTMGYGASYLIFANIPLSGPRLHPFLSWNHNDSVHAYHVWGSLTVAVVAVTAGLRRRSAETAGVIFALPWILFGVLMALFTVAYGLVGAYNWSNHRGFQVDVYGVQASPVTPFVLTVVSAAYVRAASAIGRLPVTVVALVTRLSA</sequence>
<keyword evidence="1" id="KW-0812">Transmembrane</keyword>
<keyword evidence="3" id="KW-1185">Reference proteome</keyword>
<keyword evidence="1" id="KW-0472">Membrane</keyword>
<keyword evidence="1" id="KW-1133">Transmembrane helix</keyword>
<gene>
    <name evidence="2" type="ordered locus">Francci3_2578</name>
</gene>